<proteinExistence type="predicted"/>
<evidence type="ECO:0000313" key="1">
    <source>
        <dbReference type="EMBL" id="VAW43687.1"/>
    </source>
</evidence>
<dbReference type="AlphaFoldDB" id="A0A3B0VZ49"/>
<protein>
    <recommendedName>
        <fullName evidence="2">Right handed beta helix domain-containing protein</fullName>
    </recommendedName>
</protein>
<reference evidence="1" key="1">
    <citation type="submission" date="2018-06" db="EMBL/GenBank/DDBJ databases">
        <authorList>
            <person name="Zhirakovskaya E."/>
        </authorList>
    </citation>
    <scope>NUCLEOTIDE SEQUENCE</scope>
</reference>
<feature type="non-terminal residue" evidence="1">
    <location>
        <position position="541"/>
    </location>
</feature>
<name>A0A3B0VZ49_9ZZZZ</name>
<sequence length="541" mass="56453">MLNNAFFQYVSQPSRAGRTYFKVMFFLISMPMIVQGGNTSVQDKVISDLAKLQSFELTSQEIAARPVGDFSSIGTDAACNFDSTVSTIQDVIDTGVAEIRIAANGTYFDNLLIDDQSIVIRGGFVDCAAANSNQSTGELVVIDGGLMTDSVIRITGMDQRSVVRLESITLTGGSTLAGGEGGGLSLDVADLELQMLRVGIIGNSAGRGSGMNIDNGVGGVQGDIDVFARDVVIDNNAAVSAAGGIFCVGRADVTFTGMSRVSSNTAFNAAGIHMRNLCEISFYSEFFPDSLVFDAGIVNNLSENDAGGAWITVGAELYLLGQRMCDGTQCIGSNNQSIIVGSNHADNNDDGNGDGGGLYLEDSGLSSSVYANGLLMIANSAGGDGGGAYVGENNILNIQRQNGGCWSENRCNFILANRSGSSVGLGGAFYVDGGSLELSQTYLEQNRADFGTAISASGENSFVTLEGVIMEDNGDDGSGDFSDFNVIRADLGATVFMRHSTVVDNNVQNSVFDVGVALDSSMVLMNSIVHDPNSGNLFGPV</sequence>
<accession>A0A3B0VZ49</accession>
<gene>
    <name evidence="1" type="ORF">MNBD_GAMMA02-319</name>
</gene>
<dbReference type="EMBL" id="UOFA01000010">
    <property type="protein sequence ID" value="VAW43687.1"/>
    <property type="molecule type" value="Genomic_DNA"/>
</dbReference>
<organism evidence="1">
    <name type="scientific">hydrothermal vent metagenome</name>
    <dbReference type="NCBI Taxonomy" id="652676"/>
    <lineage>
        <taxon>unclassified sequences</taxon>
        <taxon>metagenomes</taxon>
        <taxon>ecological metagenomes</taxon>
    </lineage>
</organism>
<evidence type="ECO:0008006" key="2">
    <source>
        <dbReference type="Google" id="ProtNLM"/>
    </source>
</evidence>